<dbReference type="SUPFAM" id="SSF51445">
    <property type="entry name" value="(Trans)glycosidases"/>
    <property type="match status" value="1"/>
</dbReference>
<dbReference type="SMART" id="SM00642">
    <property type="entry name" value="Aamy"/>
    <property type="match status" value="1"/>
</dbReference>
<dbReference type="AlphaFoldDB" id="A0A9P3GNM7"/>
<evidence type="ECO:0000256" key="11">
    <source>
        <dbReference type="RuleBase" id="RU003615"/>
    </source>
</evidence>
<keyword evidence="6 12" id="KW-0378">Hydrolase</keyword>
<dbReference type="InterPro" id="IPR002044">
    <property type="entry name" value="CBM20"/>
</dbReference>
<keyword evidence="9 12" id="KW-0326">Glycosidase</keyword>
<dbReference type="InterPro" id="IPR013784">
    <property type="entry name" value="Carb-bd-like_fold"/>
</dbReference>
<dbReference type="Pfam" id="PF00128">
    <property type="entry name" value="Alpha-amylase"/>
    <property type="match status" value="1"/>
</dbReference>
<dbReference type="EMBL" id="BPQB01000084">
    <property type="protein sequence ID" value="GJE98243.1"/>
    <property type="molecule type" value="Genomic_DNA"/>
</dbReference>
<comment type="catalytic activity">
    <reaction evidence="1 12">
        <text>Endohydrolysis of (1-&gt;4)-alpha-D-glucosidic linkages in polysaccharides containing three or more (1-&gt;4)-alpha-linked D-glucose units.</text>
        <dbReference type="EC" id="3.2.1.1"/>
    </reaction>
</comment>
<evidence type="ECO:0000256" key="5">
    <source>
        <dbReference type="ARBA" id="ARBA00022723"/>
    </source>
</evidence>
<dbReference type="Pfam" id="PF02806">
    <property type="entry name" value="Alpha-amylase_C"/>
    <property type="match status" value="1"/>
</dbReference>
<keyword evidence="8 12" id="KW-0119">Carbohydrate metabolism</keyword>
<comment type="similarity">
    <text evidence="3 11">Belongs to the glycosyl hydrolase 13 family.</text>
</comment>
<proteinExistence type="inferred from homology"/>
<dbReference type="OrthoDB" id="550577at2759"/>
<gene>
    <name evidence="16" type="ORF">PsYK624_144690</name>
</gene>
<sequence>MALNGLQLLLAGGLTLAAASPSSVQSPFHIPSEAESASKNVIVQMFEWTWDSVAVECTSFLGPAGYGYVQVSPAQEHVQGPEWWTDYQPVSYTLTSKRGKRDQYANMINACHAAGVGVIADTIFNHMSGSDDGGVGVAGSSFQHYVYPGIYQYQDFHHCGLEPGDDIVNYFDAVEVQTCELVNLADLFTETEYVRSRLAEYANDLLSLGVDGLRLDAAKHINANDIANITSRFTRTPYLTQEVICGQGEPIQPNQYVYIAALIQAMYKSKFRYTTTVQNAFSNAELSGLQNLDSLGWVPGTSANVFVTNHDTERNGASLNVKSPANIYTLAMVFSLAHPYGTPTILSSYTFPDTDAGAPNGGTGTCGTAGGADGWLCQHRWTAVAGMVGFHNAVGGAPLVDWVSPSASQIAFGRGAQGFVAINDGDAVWSAVFATALPDGVYCDVVGGASVGGECTGSAFNVSGGKFTADVQARNAVAIHVGAKGVAVATIAADFAEEATTSYGENIFLVGSLPQLGSWAPESALPLASAGYPNWTVAVALPPDTGFEYKFVRKGTDGSVVWESDPNRSATTPHEGSTTLASSWR</sequence>
<dbReference type="InterPro" id="IPR006047">
    <property type="entry name" value="GH13_cat_dom"/>
</dbReference>
<dbReference type="InterPro" id="IPR017853">
    <property type="entry name" value="GH"/>
</dbReference>
<feature type="domain" description="CBM20" evidence="15">
    <location>
        <begin position="481"/>
        <end position="585"/>
    </location>
</feature>
<evidence type="ECO:0000256" key="14">
    <source>
        <dbReference type="SAM" id="SignalP"/>
    </source>
</evidence>
<keyword evidence="5" id="KW-0479">Metal-binding</keyword>
<keyword evidence="10" id="KW-0624">Polysaccharide degradation</keyword>
<evidence type="ECO:0000256" key="13">
    <source>
        <dbReference type="SAM" id="MobiDB-lite"/>
    </source>
</evidence>
<evidence type="ECO:0000256" key="4">
    <source>
        <dbReference type="ARBA" id="ARBA00012595"/>
    </source>
</evidence>
<protein>
    <recommendedName>
        <fullName evidence="4 12">Alpha-amylase</fullName>
        <ecNumber evidence="4 12">3.2.1.1</ecNumber>
    </recommendedName>
</protein>
<evidence type="ECO:0000259" key="15">
    <source>
        <dbReference type="PROSITE" id="PS51166"/>
    </source>
</evidence>
<evidence type="ECO:0000256" key="9">
    <source>
        <dbReference type="ARBA" id="ARBA00023295"/>
    </source>
</evidence>
<dbReference type="InterPro" id="IPR031319">
    <property type="entry name" value="A-amylase_C"/>
</dbReference>
<dbReference type="GO" id="GO:0046872">
    <property type="term" value="F:metal ion binding"/>
    <property type="evidence" value="ECO:0007669"/>
    <property type="project" value="UniProtKB-KW"/>
</dbReference>
<dbReference type="EC" id="3.2.1.1" evidence="4 12"/>
<dbReference type="GO" id="GO:0004556">
    <property type="term" value="F:alpha-amylase activity"/>
    <property type="evidence" value="ECO:0007669"/>
    <property type="project" value="UniProtKB-UniRule"/>
</dbReference>
<dbReference type="Gene3D" id="2.60.40.1180">
    <property type="entry name" value="Golgi alpha-mannosidase II"/>
    <property type="match status" value="1"/>
</dbReference>
<dbReference type="CDD" id="cd05808">
    <property type="entry name" value="CBM20_alpha_amylase"/>
    <property type="match status" value="1"/>
</dbReference>
<dbReference type="SMART" id="SM01065">
    <property type="entry name" value="CBM_2"/>
    <property type="match status" value="1"/>
</dbReference>
<feature type="chain" id="PRO_5040294207" description="Alpha-amylase" evidence="14">
    <location>
        <begin position="20"/>
        <end position="585"/>
    </location>
</feature>
<dbReference type="PROSITE" id="PS51166">
    <property type="entry name" value="CBM20"/>
    <property type="match status" value="1"/>
</dbReference>
<feature type="compositionally biased region" description="Polar residues" evidence="13">
    <location>
        <begin position="567"/>
        <end position="585"/>
    </location>
</feature>
<dbReference type="Proteomes" id="UP000703269">
    <property type="component" value="Unassembled WGS sequence"/>
</dbReference>
<evidence type="ECO:0000313" key="17">
    <source>
        <dbReference type="Proteomes" id="UP000703269"/>
    </source>
</evidence>
<organism evidence="16 17">
    <name type="scientific">Phanerochaete sordida</name>
    <dbReference type="NCBI Taxonomy" id="48140"/>
    <lineage>
        <taxon>Eukaryota</taxon>
        <taxon>Fungi</taxon>
        <taxon>Dikarya</taxon>
        <taxon>Basidiomycota</taxon>
        <taxon>Agaricomycotina</taxon>
        <taxon>Agaricomycetes</taxon>
        <taxon>Polyporales</taxon>
        <taxon>Phanerochaetaceae</taxon>
        <taxon>Phanerochaete</taxon>
    </lineage>
</organism>
<feature type="signal peptide" evidence="14">
    <location>
        <begin position="1"/>
        <end position="19"/>
    </location>
</feature>
<keyword evidence="7" id="KW-0106">Calcium</keyword>
<dbReference type="PRINTS" id="PR00110">
    <property type="entry name" value="ALPHAAMYLASE"/>
</dbReference>
<dbReference type="InterPro" id="IPR006046">
    <property type="entry name" value="Alpha_amylase"/>
</dbReference>
<evidence type="ECO:0000256" key="1">
    <source>
        <dbReference type="ARBA" id="ARBA00000548"/>
    </source>
</evidence>
<dbReference type="InterPro" id="IPR006048">
    <property type="entry name" value="A-amylase/branching_C"/>
</dbReference>
<dbReference type="PANTHER" id="PTHR43447">
    <property type="entry name" value="ALPHA-AMYLASE"/>
    <property type="match status" value="1"/>
</dbReference>
<dbReference type="GO" id="GO:0000272">
    <property type="term" value="P:polysaccharide catabolic process"/>
    <property type="evidence" value="ECO:0007669"/>
    <property type="project" value="UniProtKB-KW"/>
</dbReference>
<keyword evidence="14" id="KW-0732">Signal</keyword>
<dbReference type="GO" id="GO:2001070">
    <property type="term" value="F:starch binding"/>
    <property type="evidence" value="ECO:0007669"/>
    <property type="project" value="InterPro"/>
</dbReference>
<dbReference type="CDD" id="cd11317">
    <property type="entry name" value="AmyAc_bac_euk_AmyA"/>
    <property type="match status" value="1"/>
</dbReference>
<dbReference type="Gene3D" id="3.20.20.80">
    <property type="entry name" value="Glycosidases"/>
    <property type="match status" value="1"/>
</dbReference>
<dbReference type="Gene3D" id="2.60.40.10">
    <property type="entry name" value="Immunoglobulins"/>
    <property type="match status" value="1"/>
</dbReference>
<evidence type="ECO:0000256" key="6">
    <source>
        <dbReference type="ARBA" id="ARBA00022801"/>
    </source>
</evidence>
<reference evidence="16 17" key="1">
    <citation type="submission" date="2021-08" db="EMBL/GenBank/DDBJ databases">
        <title>Draft Genome Sequence of Phanerochaete sordida strain YK-624.</title>
        <authorList>
            <person name="Mori T."/>
            <person name="Dohra H."/>
            <person name="Suzuki T."/>
            <person name="Kawagishi H."/>
            <person name="Hirai H."/>
        </authorList>
    </citation>
    <scope>NUCLEOTIDE SEQUENCE [LARGE SCALE GENOMIC DNA]</scope>
    <source>
        <strain evidence="16 17">YK-624</strain>
    </source>
</reference>
<name>A0A9P3GNM7_9APHY</name>
<evidence type="ECO:0000256" key="2">
    <source>
        <dbReference type="ARBA" id="ARBA00001913"/>
    </source>
</evidence>
<accession>A0A9P3GNM7</accession>
<evidence type="ECO:0000256" key="7">
    <source>
        <dbReference type="ARBA" id="ARBA00022837"/>
    </source>
</evidence>
<keyword evidence="17" id="KW-1185">Reference proteome</keyword>
<dbReference type="Pfam" id="PF00686">
    <property type="entry name" value="CBM_20"/>
    <property type="match status" value="1"/>
</dbReference>
<dbReference type="InterPro" id="IPR013783">
    <property type="entry name" value="Ig-like_fold"/>
</dbReference>
<feature type="region of interest" description="Disordered" evidence="13">
    <location>
        <begin position="561"/>
        <end position="585"/>
    </location>
</feature>
<dbReference type="SUPFAM" id="SSF51011">
    <property type="entry name" value="Glycosyl hydrolase domain"/>
    <property type="match status" value="1"/>
</dbReference>
<dbReference type="SMART" id="SM00632">
    <property type="entry name" value="Aamy_C"/>
    <property type="match status" value="1"/>
</dbReference>
<dbReference type="InterPro" id="IPR013780">
    <property type="entry name" value="Glyco_hydro_b"/>
</dbReference>
<evidence type="ECO:0000313" key="16">
    <source>
        <dbReference type="EMBL" id="GJE98243.1"/>
    </source>
</evidence>
<dbReference type="SUPFAM" id="SSF49452">
    <property type="entry name" value="Starch-binding domain-like"/>
    <property type="match status" value="1"/>
</dbReference>
<comment type="caution">
    <text evidence="16">The sequence shown here is derived from an EMBL/GenBank/DDBJ whole genome shotgun (WGS) entry which is preliminary data.</text>
</comment>
<comment type="cofactor">
    <cofactor evidence="2">
        <name>Ca(2+)</name>
        <dbReference type="ChEBI" id="CHEBI:29108"/>
    </cofactor>
</comment>
<evidence type="ECO:0000256" key="3">
    <source>
        <dbReference type="ARBA" id="ARBA00008061"/>
    </source>
</evidence>
<evidence type="ECO:0000256" key="12">
    <source>
        <dbReference type="RuleBase" id="RU361134"/>
    </source>
</evidence>
<evidence type="ECO:0000256" key="10">
    <source>
        <dbReference type="ARBA" id="ARBA00023326"/>
    </source>
</evidence>
<evidence type="ECO:0000256" key="8">
    <source>
        <dbReference type="ARBA" id="ARBA00023277"/>
    </source>
</evidence>
<dbReference type="FunFam" id="2.60.40.10:FF:000552">
    <property type="entry name" value="Related to glucoamylase"/>
    <property type="match status" value="1"/>
</dbReference>